<dbReference type="RefSeq" id="WP_106856099.1">
    <property type="nucleotide sequence ID" value="NZ_OGTP01000013.1"/>
</dbReference>
<reference evidence="3" key="1">
    <citation type="submission" date="2018-01" db="EMBL/GenBank/DDBJ databases">
        <authorList>
            <person name="Peeters C."/>
        </authorList>
    </citation>
    <scope>NUCLEOTIDE SEQUENCE [LARGE SCALE GENOMIC DNA]</scope>
</reference>
<gene>
    <name evidence="2" type="ORF">NOV72_03730</name>
</gene>
<evidence type="ECO:0000313" key="3">
    <source>
        <dbReference type="Proteomes" id="UP000238169"/>
    </source>
</evidence>
<proteinExistence type="predicted"/>
<accession>A0A2U3I8K8</accession>
<keyword evidence="3" id="KW-1185">Reference proteome</keyword>
<dbReference type="OrthoDB" id="378644at2"/>
<dbReference type="AlphaFoldDB" id="A0A2U3I8K8"/>
<sequence length="415" mass="44520">MAWKDKLQPATFRGVPFEVESDDGSFGRRTQVHEYPQRDMPYAEDLGRATREINVTAFLIGDDYLDARDKLLEALETAGPGTLVHPWYGELKVSLKDPARVSHSIANGGMCTVQLSFVEAGELAFPSAGNSLGAKSLEAADRLQDAGSFDYVEKFDVNSKPSAVFDDAVKTFNDGCDLIDNATSNIKSILDHPMQFLKDNARTLIPDAFAMADTVFGLFKRGESVVDSITSMFGGGGASARNSDTVAALTSLSRTFSDRAATAQAVANSASTATSTVSPSRAQAATNAAALNHLFSQSMLVQAVGMTTTMDLPIYDDAVKIRNDVTAALDNESLAVSDPVYVVLQDARAAVYADVTGRLSQSARLKTITPRAIMPAIVTAYDQFEDVAREGEIVDLNKIRRPGFVPAEPIKVLSV</sequence>
<dbReference type="InterPro" id="IPR009826">
    <property type="entry name" value="DNA_circ_N"/>
</dbReference>
<evidence type="ECO:0000259" key="1">
    <source>
        <dbReference type="Pfam" id="PF07157"/>
    </source>
</evidence>
<dbReference type="Pfam" id="PF07157">
    <property type="entry name" value="DNA_circ_N"/>
    <property type="match status" value="1"/>
</dbReference>
<evidence type="ECO:0000313" key="2">
    <source>
        <dbReference type="EMBL" id="SPB16531.1"/>
    </source>
</evidence>
<organism evidence="2 3">
    <name type="scientific">Caballeronia novacaledonica</name>
    <dbReference type="NCBI Taxonomy" id="1544861"/>
    <lineage>
        <taxon>Bacteria</taxon>
        <taxon>Pseudomonadati</taxon>
        <taxon>Pseudomonadota</taxon>
        <taxon>Betaproteobacteria</taxon>
        <taxon>Burkholderiales</taxon>
        <taxon>Burkholderiaceae</taxon>
        <taxon>Caballeronia</taxon>
    </lineage>
</organism>
<feature type="domain" description="DNA circulation N-terminal" evidence="1">
    <location>
        <begin position="6"/>
        <end position="93"/>
    </location>
</feature>
<protein>
    <submittedName>
        <fullName evidence="2">Multidrug DMT transporter</fullName>
    </submittedName>
</protein>
<name>A0A2U3I8K8_9BURK</name>
<dbReference type="Proteomes" id="UP000238169">
    <property type="component" value="Unassembled WGS sequence"/>
</dbReference>
<dbReference type="EMBL" id="OGTP01000013">
    <property type="protein sequence ID" value="SPB16531.1"/>
    <property type="molecule type" value="Genomic_DNA"/>
</dbReference>